<dbReference type="Proteomes" id="UP000053342">
    <property type="component" value="Unassembled WGS sequence"/>
</dbReference>
<dbReference type="Gene3D" id="3.30.70.2630">
    <property type="match status" value="1"/>
</dbReference>
<evidence type="ECO:0000256" key="2">
    <source>
        <dbReference type="ARBA" id="ARBA00012493"/>
    </source>
</evidence>
<feature type="domain" description="Reverse transcriptase" evidence="15">
    <location>
        <begin position="609"/>
        <end position="937"/>
    </location>
</feature>
<evidence type="ECO:0000313" key="16">
    <source>
        <dbReference type="EMBL" id="KIW42433.1"/>
    </source>
</evidence>
<dbReference type="GO" id="GO:0070034">
    <property type="term" value="F:telomerase RNA binding"/>
    <property type="evidence" value="ECO:0007669"/>
    <property type="project" value="TreeGrafter"/>
</dbReference>
<keyword evidence="7 13" id="KW-0479">Metal-binding</keyword>
<dbReference type="PROSITE" id="PS50878">
    <property type="entry name" value="RT_POL"/>
    <property type="match status" value="1"/>
</dbReference>
<dbReference type="Gene3D" id="1.10.357.90">
    <property type="match status" value="1"/>
</dbReference>
<dbReference type="EC" id="2.7.7.49" evidence="2 13"/>
<evidence type="ECO:0000256" key="14">
    <source>
        <dbReference type="SAM" id="MobiDB-lite"/>
    </source>
</evidence>
<dbReference type="PANTHER" id="PTHR12066:SF0">
    <property type="entry name" value="TELOMERASE REVERSE TRANSCRIPTASE"/>
    <property type="match status" value="1"/>
</dbReference>
<sequence>MARKRRWADNASSRPLKIPKTANERPTFGNEALARSRSSPVIHHGVLSSFYSRVCTLRVFLLAQLPPTSRVRRRTLSAFAEDNAGSILDTCLVGILKEPSISIKESRKVDFITFTQSQQRATSGTNIHTQRCCMNEIVDFVVWSLFRGTFRGLRPRHILCHGLQRASALAGSVEPENRGVLPGIVRHHPNDSISVLTSSPWTNILTLLGNDAEAIISTLLLDCGIFTKLSGGNGNYYQLSGTPLSELKQIRAPSRSPKPSAIQDENVSRGTADIRFVRNRILYAKSSVNKAGKIKFGLHHTHVLERCSHSTQYSHGAHVAKYIFPRQFGLHNVFTSTTDLTETAQQFKDYTIREQEIRGLCSRAPTRLPRRLRGKTLELVKKIQHNHHRCSYTQLLRHYCSLGGSSDQASTGYGLEQHISSSEPFVTQVHAFSSITGSSLPTTVTNDSGNSFLPYSTHPSRVSAFCRTTITHLLPRDAFGIGADGRRNHQNIMMRVDEFVQMRRFESMTLHKVVQGLRVKSIPWLCPPGKEGSRLSKSDHSKRLELLYEFIYYVFDSLLIPLIRANFYVTESSAHRNRLFYFRQDAWRKLSEPSLTGLKVSMYSNIKPHQARQKLQGRTLGYSHIRLLPKDHGARPITNLRRRQWKIVSGRRILGTSINTQLSPLFSVLNYERGQDPAPLGSAMFSVADLHSRISKFQNANSQGSPLFFVKVDIQSCFDSIPQDQLLVIARRVLSNPLYRTTRHTEIKCLDGIGKNDCNSLRRRYIGSARSADDTAVFSELAANAVADRKRKVVFADTGNQRLVSKSAMLKLLHEHVGDNIVKMGKKHMRQIKGIPQGSVLSSLLCSYFFGAFERDELGFLKADSSMLLRLIDDFLLITSDAQIAKHFLEVMSGGNKKYGIVVNAEKSLVNFDVSINGHKIPRLSGERFFPYCGMGIDTKTLELQKHREKTDAYVNNTLTVETSSRPGTTLRRKVLASLKLQMHAMLLDMSLNSRKQVILTLLGNFTETAMKMHQYIVRMGRGVHSSQMFVRTLIEELVTVSTKICWVKNNCQRDITRAQMCWIAAAACEGVLSRKQSRYKDVLIWLRSLRESTEDQMKVERKVLSTLLEENKRTFHGYAY</sequence>
<dbReference type="PRINTS" id="PR01365">
    <property type="entry name" value="TELOMERASERT"/>
</dbReference>
<dbReference type="PANTHER" id="PTHR12066">
    <property type="entry name" value="TELOMERASE REVERSE TRANSCRIPTASE"/>
    <property type="match status" value="1"/>
</dbReference>
<dbReference type="GO" id="GO:0007004">
    <property type="term" value="P:telomere maintenance via telomerase"/>
    <property type="evidence" value="ECO:0007669"/>
    <property type="project" value="TreeGrafter"/>
</dbReference>
<dbReference type="InterPro" id="IPR000477">
    <property type="entry name" value="RT_dom"/>
</dbReference>
<evidence type="ECO:0000256" key="4">
    <source>
        <dbReference type="ARBA" id="ARBA00022454"/>
    </source>
</evidence>
<evidence type="ECO:0000256" key="8">
    <source>
        <dbReference type="ARBA" id="ARBA00022842"/>
    </source>
</evidence>
<evidence type="ECO:0000256" key="10">
    <source>
        <dbReference type="ARBA" id="ARBA00022918"/>
    </source>
</evidence>
<comment type="function">
    <text evidence="13">Telomerase is a ribonucleoprotein enzyme essential for the replication of chromosome termini in most eukaryotes. It elongates telomeres. It is a reverse transcriptase that adds simple sequence repeats to chromosome ends by copying a template sequence within the RNA component of the enzyme.</text>
</comment>
<evidence type="ECO:0000256" key="7">
    <source>
        <dbReference type="ARBA" id="ARBA00022723"/>
    </source>
</evidence>
<dbReference type="RefSeq" id="XP_016262649.1">
    <property type="nucleotide sequence ID" value="XM_016407045.1"/>
</dbReference>
<dbReference type="SMART" id="SM00975">
    <property type="entry name" value="Telomerase_RBD"/>
    <property type="match status" value="1"/>
</dbReference>
<dbReference type="InterPro" id="IPR043502">
    <property type="entry name" value="DNA/RNA_pol_sf"/>
</dbReference>
<evidence type="ECO:0000256" key="13">
    <source>
        <dbReference type="RuleBase" id="RU365061"/>
    </source>
</evidence>
<dbReference type="Gene3D" id="1.10.132.70">
    <property type="match status" value="1"/>
</dbReference>
<dbReference type="HOGENOM" id="CLU_001996_0_1_1"/>
<comment type="catalytic activity">
    <reaction evidence="12 13">
        <text>DNA(n) + a 2'-deoxyribonucleoside 5'-triphosphate = DNA(n+1) + diphosphate</text>
        <dbReference type="Rhea" id="RHEA:22508"/>
        <dbReference type="Rhea" id="RHEA-COMP:17339"/>
        <dbReference type="Rhea" id="RHEA-COMP:17340"/>
        <dbReference type="ChEBI" id="CHEBI:33019"/>
        <dbReference type="ChEBI" id="CHEBI:61560"/>
        <dbReference type="ChEBI" id="CHEBI:173112"/>
        <dbReference type="EC" id="2.7.7.49"/>
    </reaction>
</comment>
<evidence type="ECO:0000256" key="9">
    <source>
        <dbReference type="ARBA" id="ARBA00022895"/>
    </source>
</evidence>
<organism evidence="16 17">
    <name type="scientific">Exophiala oligosperma</name>
    <dbReference type="NCBI Taxonomy" id="215243"/>
    <lineage>
        <taxon>Eukaryota</taxon>
        <taxon>Fungi</taxon>
        <taxon>Dikarya</taxon>
        <taxon>Ascomycota</taxon>
        <taxon>Pezizomycotina</taxon>
        <taxon>Eurotiomycetes</taxon>
        <taxon>Chaetothyriomycetidae</taxon>
        <taxon>Chaetothyriales</taxon>
        <taxon>Herpotrichiellaceae</taxon>
        <taxon>Exophiala</taxon>
    </lineage>
</organism>
<reference evidence="16 17" key="1">
    <citation type="submission" date="2015-01" db="EMBL/GenBank/DDBJ databases">
        <title>The Genome Sequence of Exophiala oligosperma CBS72588.</title>
        <authorList>
            <consortium name="The Broad Institute Genomics Platform"/>
            <person name="Cuomo C."/>
            <person name="de Hoog S."/>
            <person name="Gorbushina A."/>
            <person name="Stielow B."/>
            <person name="Teixiera M."/>
            <person name="Abouelleil A."/>
            <person name="Chapman S.B."/>
            <person name="Priest M."/>
            <person name="Young S.K."/>
            <person name="Wortman J."/>
            <person name="Nusbaum C."/>
            <person name="Birren B."/>
        </authorList>
    </citation>
    <scope>NUCLEOTIDE SEQUENCE [LARGE SCALE GENOMIC DNA]</scope>
    <source>
        <strain evidence="16 17">CBS 72588</strain>
    </source>
</reference>
<evidence type="ECO:0000256" key="3">
    <source>
        <dbReference type="ARBA" id="ARBA00016182"/>
    </source>
</evidence>
<dbReference type="VEuPathDB" id="FungiDB:PV06_05985"/>
<keyword evidence="4 13" id="KW-0158">Chromosome</keyword>
<evidence type="ECO:0000259" key="15">
    <source>
        <dbReference type="PROSITE" id="PS50878"/>
    </source>
</evidence>
<keyword evidence="6 13" id="KW-0548">Nucleotidyltransferase</keyword>
<dbReference type="Pfam" id="PF21399">
    <property type="entry name" value="TERT_C"/>
    <property type="match status" value="1"/>
</dbReference>
<name>A0A0D2DHG4_9EURO</name>
<dbReference type="SUPFAM" id="SSF56672">
    <property type="entry name" value="DNA/RNA polymerases"/>
    <property type="match status" value="1"/>
</dbReference>
<dbReference type="InterPro" id="IPR021891">
    <property type="entry name" value="Telomerase_RBD"/>
</dbReference>
<dbReference type="EMBL" id="KN847336">
    <property type="protein sequence ID" value="KIW42433.1"/>
    <property type="molecule type" value="Genomic_DNA"/>
</dbReference>
<proteinExistence type="inferred from homology"/>
<keyword evidence="11 13" id="KW-0539">Nucleus</keyword>
<dbReference type="InterPro" id="IPR049139">
    <property type="entry name" value="TERT_C"/>
</dbReference>
<keyword evidence="5 13" id="KW-0808">Transferase</keyword>
<dbReference type="InterPro" id="IPR003545">
    <property type="entry name" value="Telomerase_RT"/>
</dbReference>
<feature type="region of interest" description="Disordered" evidence="14">
    <location>
        <begin position="1"/>
        <end position="26"/>
    </location>
</feature>
<dbReference type="GO" id="GO:0003720">
    <property type="term" value="F:telomerase activity"/>
    <property type="evidence" value="ECO:0007669"/>
    <property type="project" value="InterPro"/>
</dbReference>
<gene>
    <name evidence="16" type="ORF">PV06_05985</name>
</gene>
<dbReference type="GO" id="GO:0042162">
    <property type="term" value="F:telomeric DNA binding"/>
    <property type="evidence" value="ECO:0007669"/>
    <property type="project" value="TreeGrafter"/>
</dbReference>
<comment type="similarity">
    <text evidence="1 13">Belongs to the reverse transcriptase family. Telomerase subfamily.</text>
</comment>
<comment type="subcellular location">
    <subcellularLocation>
        <location evidence="13">Nucleus</location>
    </subcellularLocation>
    <subcellularLocation>
        <location evidence="13">Chromosome</location>
        <location evidence="13">Telomere</location>
    </subcellularLocation>
</comment>
<evidence type="ECO:0000256" key="12">
    <source>
        <dbReference type="ARBA" id="ARBA00048173"/>
    </source>
</evidence>
<keyword evidence="8 13" id="KW-0460">Magnesium</keyword>
<keyword evidence="9 13" id="KW-0779">Telomere</keyword>
<dbReference type="GO" id="GO:0046872">
    <property type="term" value="F:metal ion binding"/>
    <property type="evidence" value="ECO:0007669"/>
    <property type="project" value="UniProtKB-KW"/>
</dbReference>
<evidence type="ECO:0000256" key="6">
    <source>
        <dbReference type="ARBA" id="ARBA00022695"/>
    </source>
</evidence>
<accession>A0A0D2DHG4</accession>
<dbReference type="GeneID" id="27358059"/>
<dbReference type="Pfam" id="PF12009">
    <property type="entry name" value="Telomerase_RBD"/>
    <property type="match status" value="1"/>
</dbReference>
<keyword evidence="17" id="KW-1185">Reference proteome</keyword>
<dbReference type="CDD" id="cd01648">
    <property type="entry name" value="TERT"/>
    <property type="match status" value="1"/>
</dbReference>
<dbReference type="GO" id="GO:0000781">
    <property type="term" value="C:chromosome, telomeric region"/>
    <property type="evidence" value="ECO:0007669"/>
    <property type="project" value="UniProtKB-SubCell"/>
</dbReference>
<keyword evidence="10 13" id="KW-0695">RNA-directed DNA polymerase</keyword>
<dbReference type="AlphaFoldDB" id="A0A0D2DHG4"/>
<evidence type="ECO:0000256" key="11">
    <source>
        <dbReference type="ARBA" id="ARBA00023242"/>
    </source>
</evidence>
<dbReference type="STRING" id="215243.A0A0D2DHG4"/>
<evidence type="ECO:0000256" key="5">
    <source>
        <dbReference type="ARBA" id="ARBA00022679"/>
    </source>
</evidence>
<dbReference type="GO" id="GO:0000333">
    <property type="term" value="C:telomerase catalytic core complex"/>
    <property type="evidence" value="ECO:0007669"/>
    <property type="project" value="TreeGrafter"/>
</dbReference>
<protein>
    <recommendedName>
        <fullName evidence="3 13">Telomerase reverse transcriptase</fullName>
        <ecNumber evidence="2 13">2.7.7.49</ecNumber>
    </recommendedName>
    <alternativeName>
        <fullName evidence="13">Telomerase catalytic subunit</fullName>
    </alternativeName>
</protein>
<dbReference type="Pfam" id="PF00078">
    <property type="entry name" value="RVT_1"/>
    <property type="match status" value="1"/>
</dbReference>
<dbReference type="OrthoDB" id="289721at2759"/>
<evidence type="ECO:0000256" key="1">
    <source>
        <dbReference type="ARBA" id="ARBA00008001"/>
    </source>
</evidence>
<evidence type="ECO:0000313" key="17">
    <source>
        <dbReference type="Proteomes" id="UP000053342"/>
    </source>
</evidence>